<sequence length="82" mass="9538">MLTAVNELNKIKAKDIKKFLDSINLSLKVNKKPHSLSSTYTIVDKKGYPVFYGNYNAFIKFICSLNYILNYVRTNNINERMN</sequence>
<dbReference type="Proteomes" id="UP000322876">
    <property type="component" value="Unassembled WGS sequence"/>
</dbReference>
<protein>
    <submittedName>
        <fullName evidence="1">Uncharacterized protein</fullName>
    </submittedName>
</protein>
<organism evidence="1 2">
    <name type="scientific">Deferribacter autotrophicus</name>
    <dbReference type="NCBI Taxonomy" id="500465"/>
    <lineage>
        <taxon>Bacteria</taxon>
        <taxon>Pseudomonadati</taxon>
        <taxon>Deferribacterota</taxon>
        <taxon>Deferribacteres</taxon>
        <taxon>Deferribacterales</taxon>
        <taxon>Deferribacteraceae</taxon>
        <taxon>Deferribacter</taxon>
    </lineage>
</organism>
<name>A0A5A8F3I2_9BACT</name>
<proteinExistence type="predicted"/>
<comment type="caution">
    <text evidence="1">The sequence shown here is derived from an EMBL/GenBank/DDBJ whole genome shotgun (WGS) entry which is preliminary data.</text>
</comment>
<dbReference type="AlphaFoldDB" id="A0A5A8F3I2"/>
<reference evidence="1 2" key="1">
    <citation type="submission" date="2019-06" db="EMBL/GenBank/DDBJ databases">
        <title>Genomic insights into carbon and energy metabolism of Deferribacter autotrophicus revealed new metabolic traits in the phylum Deferribacteres.</title>
        <authorList>
            <person name="Slobodkin A.I."/>
            <person name="Slobodkina G.B."/>
            <person name="Allioux M."/>
            <person name="Alain K."/>
            <person name="Jebbar M."/>
            <person name="Shadrin V."/>
            <person name="Kublanov I.V."/>
            <person name="Toshchakov S.V."/>
            <person name="Bonch-Osmolovskaya E.A."/>
        </authorList>
    </citation>
    <scope>NUCLEOTIDE SEQUENCE [LARGE SCALE GENOMIC DNA]</scope>
    <source>
        <strain evidence="1 2">SL50</strain>
    </source>
</reference>
<dbReference type="EMBL" id="VFJB01000007">
    <property type="protein sequence ID" value="KAA0257544.1"/>
    <property type="molecule type" value="Genomic_DNA"/>
</dbReference>
<evidence type="ECO:0000313" key="1">
    <source>
        <dbReference type="EMBL" id="KAA0257544.1"/>
    </source>
</evidence>
<dbReference type="RefSeq" id="WP_149266925.1">
    <property type="nucleotide sequence ID" value="NZ_VFJB01000007.1"/>
</dbReference>
<keyword evidence="2" id="KW-1185">Reference proteome</keyword>
<gene>
    <name evidence="1" type="ORF">FHQ18_09380</name>
</gene>
<accession>A0A5A8F3I2</accession>
<evidence type="ECO:0000313" key="2">
    <source>
        <dbReference type="Proteomes" id="UP000322876"/>
    </source>
</evidence>